<dbReference type="GO" id="GO:0016627">
    <property type="term" value="F:oxidoreductase activity, acting on the CH-CH group of donors"/>
    <property type="evidence" value="ECO:0007669"/>
    <property type="project" value="InterPro"/>
</dbReference>
<dbReference type="Pfam" id="PF02770">
    <property type="entry name" value="Acyl-CoA_dh_M"/>
    <property type="match status" value="1"/>
</dbReference>
<reference evidence="4 5" key="1">
    <citation type="journal article" date="2019" name="Microbiol. Resour. Announc.">
        <title>Complete Genome Sequence of Halomonas sulfidaeris Strain Esulfide1 Isolated from a Metal Sulfide Rock at a Depth of 2,200 Meters, Obtained Using Nanopore Sequencing.</title>
        <authorList>
            <person name="Saito M."/>
            <person name="Nishigata A."/>
            <person name="Galipon J."/>
            <person name="Arakawa K."/>
        </authorList>
    </citation>
    <scope>NUCLEOTIDE SEQUENCE [LARGE SCALE GENOMIC DNA]</scope>
    <source>
        <strain evidence="4 5">ATCC BAA-803</strain>
    </source>
</reference>
<evidence type="ECO:0000256" key="1">
    <source>
        <dbReference type="ARBA" id="ARBA00023002"/>
    </source>
</evidence>
<evidence type="ECO:0008006" key="6">
    <source>
        <dbReference type="Google" id="ProtNLM"/>
    </source>
</evidence>
<dbReference type="PANTHER" id="PTHR43292">
    <property type="entry name" value="ACYL-COA DEHYDROGENASE"/>
    <property type="match status" value="1"/>
</dbReference>
<dbReference type="InterPro" id="IPR046373">
    <property type="entry name" value="Acyl-CoA_Oxase/DH_mid-dom_sf"/>
</dbReference>
<dbReference type="InterPro" id="IPR006091">
    <property type="entry name" value="Acyl-CoA_Oxase/DH_mid-dom"/>
</dbReference>
<dbReference type="Gene3D" id="2.40.110.10">
    <property type="entry name" value="Butyryl-CoA Dehydrogenase, subunit A, domain 2"/>
    <property type="match status" value="1"/>
</dbReference>
<dbReference type="EMBL" id="AP019514">
    <property type="protein sequence ID" value="BBI62151.1"/>
    <property type="molecule type" value="Genomic_DNA"/>
</dbReference>
<dbReference type="SUPFAM" id="SSF56645">
    <property type="entry name" value="Acyl-CoA dehydrogenase NM domain-like"/>
    <property type="match status" value="1"/>
</dbReference>
<organism evidence="4 5">
    <name type="scientific">Vreelandella sulfidaeris</name>
    <dbReference type="NCBI Taxonomy" id="115553"/>
    <lineage>
        <taxon>Bacteria</taxon>
        <taxon>Pseudomonadati</taxon>
        <taxon>Pseudomonadota</taxon>
        <taxon>Gammaproteobacteria</taxon>
        <taxon>Oceanospirillales</taxon>
        <taxon>Halomonadaceae</taxon>
        <taxon>Vreelandella</taxon>
    </lineage>
</organism>
<dbReference type="GO" id="GO:0005886">
    <property type="term" value="C:plasma membrane"/>
    <property type="evidence" value="ECO:0007669"/>
    <property type="project" value="TreeGrafter"/>
</dbReference>
<feature type="domain" description="Acyl-CoA dehydrogenase/oxidase N-terminal" evidence="3">
    <location>
        <begin position="25"/>
        <end position="96"/>
    </location>
</feature>
<dbReference type="Proteomes" id="UP000320231">
    <property type="component" value="Chromosome"/>
</dbReference>
<dbReference type="AlphaFoldDB" id="A0A455UC46"/>
<evidence type="ECO:0000259" key="2">
    <source>
        <dbReference type="Pfam" id="PF02770"/>
    </source>
</evidence>
<dbReference type="InterPro" id="IPR013786">
    <property type="entry name" value="AcylCoA_DH/ox_N"/>
</dbReference>
<dbReference type="Gene3D" id="1.10.540.10">
    <property type="entry name" value="Acyl-CoA dehydrogenase/oxidase, N-terminal domain"/>
    <property type="match status" value="1"/>
</dbReference>
<dbReference type="KEGG" id="hsr:HSBAA_34570"/>
<dbReference type="InterPro" id="IPR009100">
    <property type="entry name" value="AcylCoA_DH/oxidase_NM_dom_sf"/>
</dbReference>
<sequence length="165" mass="18538">MPSDIREQVRLGRHLRADDHLRWQNILSEQGWLAANWPTEHGGPGWGPVQRHIFDEECAAAHAPTVVPFGVNMVAPVIMKFGSIEQQQHYLPRILNNQDWWCQGYSEPGAGSDLAGLSTRAVRDGDHYIVNGQKTWTTLGQHANMMFCLVRTDPHAKKQAGISFC</sequence>
<name>A0A455UC46_9GAMM</name>
<accession>A0A455UC46</accession>
<keyword evidence="1" id="KW-0560">Oxidoreductase</keyword>
<dbReference type="InterPro" id="IPR052161">
    <property type="entry name" value="Mycobact_Acyl-CoA_DH"/>
</dbReference>
<evidence type="ECO:0000313" key="5">
    <source>
        <dbReference type="Proteomes" id="UP000320231"/>
    </source>
</evidence>
<evidence type="ECO:0000259" key="3">
    <source>
        <dbReference type="Pfam" id="PF02771"/>
    </source>
</evidence>
<evidence type="ECO:0000313" key="4">
    <source>
        <dbReference type="EMBL" id="BBI62151.1"/>
    </source>
</evidence>
<dbReference type="InterPro" id="IPR037069">
    <property type="entry name" value="AcylCoA_DH/ox_N_sf"/>
</dbReference>
<dbReference type="PANTHER" id="PTHR43292:SF3">
    <property type="entry name" value="ACYL-COA DEHYDROGENASE FADE29"/>
    <property type="match status" value="1"/>
</dbReference>
<gene>
    <name evidence="4" type="ORF">HSBAA_34570</name>
</gene>
<dbReference type="GO" id="GO:0050660">
    <property type="term" value="F:flavin adenine dinucleotide binding"/>
    <property type="evidence" value="ECO:0007669"/>
    <property type="project" value="InterPro"/>
</dbReference>
<protein>
    <recommendedName>
        <fullName evidence="6">Acyl-CoA dehydrogenase/oxidase N-terminal domain-containing protein</fullName>
    </recommendedName>
</protein>
<proteinExistence type="predicted"/>
<feature type="domain" description="Acyl-CoA oxidase/dehydrogenase middle" evidence="2">
    <location>
        <begin position="102"/>
        <end position="164"/>
    </location>
</feature>
<dbReference type="Pfam" id="PF02771">
    <property type="entry name" value="Acyl-CoA_dh_N"/>
    <property type="match status" value="1"/>
</dbReference>